<dbReference type="InterPro" id="IPR000571">
    <property type="entry name" value="Znf_CCCH"/>
</dbReference>
<evidence type="ECO:0000256" key="4">
    <source>
        <dbReference type="PROSITE-ProRule" id="PRU00723"/>
    </source>
</evidence>
<feature type="compositionally biased region" description="Low complexity" evidence="5">
    <location>
        <begin position="93"/>
        <end position="102"/>
    </location>
</feature>
<dbReference type="InterPro" id="IPR045234">
    <property type="entry name" value="Unkempt-like"/>
</dbReference>
<feature type="compositionally biased region" description="Low complexity" evidence="5">
    <location>
        <begin position="13"/>
        <end position="46"/>
    </location>
</feature>
<evidence type="ECO:0000256" key="3">
    <source>
        <dbReference type="ARBA" id="ARBA00022833"/>
    </source>
</evidence>
<keyword evidence="1 4" id="KW-0479">Metal-binding</keyword>
<dbReference type="PANTHER" id="PTHR14493">
    <property type="entry name" value="UNKEMPT FAMILY MEMBER"/>
    <property type="match status" value="1"/>
</dbReference>
<dbReference type="EMBL" id="BRYB01004061">
    <property type="protein sequence ID" value="GMI25101.1"/>
    <property type="molecule type" value="Genomic_DNA"/>
</dbReference>
<evidence type="ECO:0000256" key="5">
    <source>
        <dbReference type="SAM" id="MobiDB-lite"/>
    </source>
</evidence>
<dbReference type="PANTHER" id="PTHR14493:SF50">
    <property type="entry name" value="RING FINGER PROTEIN UNKEMPT"/>
    <property type="match status" value="1"/>
</dbReference>
<dbReference type="Proteomes" id="UP001165060">
    <property type="component" value="Unassembled WGS sequence"/>
</dbReference>
<evidence type="ECO:0000313" key="7">
    <source>
        <dbReference type="EMBL" id="GMI25101.1"/>
    </source>
</evidence>
<protein>
    <recommendedName>
        <fullName evidence="6">C3H1-type domain-containing protein</fullName>
    </recommendedName>
</protein>
<feature type="domain" description="C3H1-type" evidence="6">
    <location>
        <begin position="393"/>
        <end position="428"/>
    </location>
</feature>
<feature type="zinc finger region" description="C3H1-type" evidence="4">
    <location>
        <begin position="393"/>
        <end position="428"/>
    </location>
</feature>
<feature type="compositionally biased region" description="Polar residues" evidence="5">
    <location>
        <begin position="59"/>
        <end position="82"/>
    </location>
</feature>
<feature type="region of interest" description="Disordered" evidence="5">
    <location>
        <begin position="1"/>
        <end position="106"/>
    </location>
</feature>
<keyword evidence="8" id="KW-1185">Reference proteome</keyword>
<organism evidence="7 8">
    <name type="scientific">Tetraparma gracilis</name>
    <dbReference type="NCBI Taxonomy" id="2962635"/>
    <lineage>
        <taxon>Eukaryota</taxon>
        <taxon>Sar</taxon>
        <taxon>Stramenopiles</taxon>
        <taxon>Ochrophyta</taxon>
        <taxon>Bolidophyceae</taxon>
        <taxon>Parmales</taxon>
        <taxon>Triparmaceae</taxon>
        <taxon>Tetraparma</taxon>
    </lineage>
</organism>
<evidence type="ECO:0000256" key="1">
    <source>
        <dbReference type="ARBA" id="ARBA00022723"/>
    </source>
</evidence>
<dbReference type="PROSITE" id="PS50103">
    <property type="entry name" value="ZF_C3H1"/>
    <property type="match status" value="1"/>
</dbReference>
<keyword evidence="3 4" id="KW-0862">Zinc</keyword>
<name>A0ABQ6MF00_9STRA</name>
<evidence type="ECO:0000259" key="6">
    <source>
        <dbReference type="PROSITE" id="PS50103"/>
    </source>
</evidence>
<accession>A0ABQ6MF00</accession>
<comment type="caution">
    <text evidence="7">The sequence shown here is derived from an EMBL/GenBank/DDBJ whole genome shotgun (WGS) entry which is preliminary data.</text>
</comment>
<evidence type="ECO:0000256" key="2">
    <source>
        <dbReference type="ARBA" id="ARBA00022771"/>
    </source>
</evidence>
<keyword evidence="2 4" id="KW-0863">Zinc-finger</keyword>
<gene>
    <name evidence="7" type="ORF">TeGR_g7361</name>
</gene>
<sequence>MSALSAAAYKYEQQQQQQQQQQQMQQQQMQQQQMQQMQMQQQQQQMFMARPAPNGGGSRTPTRTSPPGGRSSHNSSHSTTPYHTAPHTPSPSQPASANSSLSGQHMRANADQLKTFLRKKACLYEVDTSRAISIVTWLVGRELSSLKGHFTRQELQTAIHDIVKPQIDYNQITRTKVNRCMQIILNSCFHYVIPKPGGFDEASASFFAKKFASEVADDKYLLSSLGGVWAGLEPNFASFVEASNRLCETGFTRDNNEDDPNTVLLCFNDNIRSAEDVIFSHNEFIRDIAITNNLKMTPEDWRFFYLGTVDQVPRMVGVSGSPEQMRDAVQHEAFFVNTGTLGDDECGKMSEKSLLRFRVSFCEKRYTHECRNCSFAHVEVDGGWLRRNPEQHQYAPNLCPHVTFNKKLGSFVNTCELGLKCGFAHSHEEVNFHPQTYKTHACNRSTKDIAADEFAAAEGPGADGAGMVRCRGASMDVCPCVHYDGYAAPERTHAGRISGPTAAVHHQPHVAAVATRNSGSFLGPHVAGGDAAANDNFVPTVAPMLYGGNAPLSKFEETLRLPGLQTLFRQNCKALLRWAGEEEGRGFE</sequence>
<proteinExistence type="predicted"/>
<reference evidence="7 8" key="1">
    <citation type="journal article" date="2023" name="Commun. Biol.">
        <title>Genome analysis of Parmales, the sister group of diatoms, reveals the evolutionary specialization of diatoms from phago-mixotrophs to photoautotrophs.</title>
        <authorList>
            <person name="Ban H."/>
            <person name="Sato S."/>
            <person name="Yoshikawa S."/>
            <person name="Yamada K."/>
            <person name="Nakamura Y."/>
            <person name="Ichinomiya M."/>
            <person name="Sato N."/>
            <person name="Blanc-Mathieu R."/>
            <person name="Endo H."/>
            <person name="Kuwata A."/>
            <person name="Ogata H."/>
        </authorList>
    </citation>
    <scope>NUCLEOTIDE SEQUENCE [LARGE SCALE GENOMIC DNA]</scope>
</reference>
<evidence type="ECO:0000313" key="8">
    <source>
        <dbReference type="Proteomes" id="UP001165060"/>
    </source>
</evidence>